<dbReference type="Gene3D" id="1.10.12.10">
    <property type="entry name" value="Lyase 2-enoyl-coa Hydratase, Chain A, domain 2"/>
    <property type="match status" value="1"/>
</dbReference>
<dbReference type="SUPFAM" id="SSF52096">
    <property type="entry name" value="ClpP/crotonase"/>
    <property type="match status" value="1"/>
</dbReference>
<dbReference type="EMBL" id="JAJTJA010000009">
    <property type="protein sequence ID" value="KAH8694036.1"/>
    <property type="molecule type" value="Genomic_DNA"/>
</dbReference>
<dbReference type="Proteomes" id="UP001201262">
    <property type="component" value="Unassembled WGS sequence"/>
</dbReference>
<dbReference type="Gene3D" id="3.90.226.10">
    <property type="entry name" value="2-enoyl-CoA Hydratase, Chain A, domain 1"/>
    <property type="match status" value="1"/>
</dbReference>
<dbReference type="InterPro" id="IPR029045">
    <property type="entry name" value="ClpP/crotonase-like_dom_sf"/>
</dbReference>
<evidence type="ECO:0000313" key="5">
    <source>
        <dbReference type="Proteomes" id="UP001201262"/>
    </source>
</evidence>
<dbReference type="GO" id="GO:0004165">
    <property type="term" value="F:delta(3)-delta(2)-enoyl-CoA isomerase activity"/>
    <property type="evidence" value="ECO:0007669"/>
    <property type="project" value="UniProtKB-ARBA"/>
</dbReference>
<dbReference type="InterPro" id="IPR051053">
    <property type="entry name" value="ECH/Chromodomain_protein"/>
</dbReference>
<sequence length="272" mass="29833">MAQVRPPQLPGFSIVLDGHVAILAYNRPQTGNSLHPTVINSLYSAMKWAIAEPAVKVIVQTGTGKFFSTGRDMSPDTQNLEIDEGVRLFRELNRLLILCEKVLIAAVNGPAIGYGTTSLALYDLVYSVPEAYFFTPFSKWALCPEGCSTVTFPAIMGHQKAAALLLAGEHVSAEELYTAGLITKIIRAGSNEEFMDAVLNVARRIAGYMPNALKASKAMLDAHRKTVLLKANDEECDCLRELFNGRESKIAVLEFEKEQRAKREARNGSSKL</sequence>
<dbReference type="Pfam" id="PF00378">
    <property type="entry name" value="ECH_1"/>
    <property type="match status" value="1"/>
</dbReference>
<evidence type="ECO:0000256" key="1">
    <source>
        <dbReference type="ARBA" id="ARBA00004275"/>
    </source>
</evidence>
<gene>
    <name evidence="4" type="ORF">BGW36DRAFT_300460</name>
</gene>
<name>A0AAD4KK18_9EURO</name>
<dbReference type="CDD" id="cd06558">
    <property type="entry name" value="crotonase-like"/>
    <property type="match status" value="1"/>
</dbReference>
<accession>A0AAD4KK18</accession>
<dbReference type="InterPro" id="IPR014748">
    <property type="entry name" value="Enoyl-CoA_hydra_C"/>
</dbReference>
<comment type="subcellular location">
    <subcellularLocation>
        <location evidence="1">Peroxisome</location>
    </subcellularLocation>
</comment>
<dbReference type="PANTHER" id="PTHR43684">
    <property type="match status" value="1"/>
</dbReference>
<protein>
    <submittedName>
        <fullName evidence="4">ClpP/crotonase-like domain-containing protein</fullName>
    </submittedName>
</protein>
<evidence type="ECO:0000256" key="2">
    <source>
        <dbReference type="ARBA" id="ARBA00023140"/>
    </source>
</evidence>
<dbReference type="PANTHER" id="PTHR43684:SF1">
    <property type="entry name" value="ENOYL-COA DELTA ISOMERASE 2"/>
    <property type="match status" value="1"/>
</dbReference>
<dbReference type="GeneID" id="70241914"/>
<keyword evidence="3" id="KW-0413">Isomerase</keyword>
<dbReference type="AlphaFoldDB" id="A0AAD4KK18"/>
<proteinExistence type="predicted"/>
<evidence type="ECO:0000256" key="3">
    <source>
        <dbReference type="ARBA" id="ARBA00023235"/>
    </source>
</evidence>
<keyword evidence="2" id="KW-0576">Peroxisome</keyword>
<organism evidence="4 5">
    <name type="scientific">Talaromyces proteolyticus</name>
    <dbReference type="NCBI Taxonomy" id="1131652"/>
    <lineage>
        <taxon>Eukaryota</taxon>
        <taxon>Fungi</taxon>
        <taxon>Dikarya</taxon>
        <taxon>Ascomycota</taxon>
        <taxon>Pezizomycotina</taxon>
        <taxon>Eurotiomycetes</taxon>
        <taxon>Eurotiomycetidae</taxon>
        <taxon>Eurotiales</taxon>
        <taxon>Trichocomaceae</taxon>
        <taxon>Talaromyces</taxon>
        <taxon>Talaromyces sect. Bacilispori</taxon>
    </lineage>
</organism>
<dbReference type="InterPro" id="IPR001753">
    <property type="entry name" value="Enoyl-CoA_hydra/iso"/>
</dbReference>
<reference evidence="4" key="1">
    <citation type="submission" date="2021-12" db="EMBL/GenBank/DDBJ databases">
        <title>Convergent genome expansion in fungi linked to evolution of root-endophyte symbiosis.</title>
        <authorList>
            <consortium name="DOE Joint Genome Institute"/>
            <person name="Ke Y.-H."/>
            <person name="Bonito G."/>
            <person name="Liao H.-L."/>
            <person name="Looney B."/>
            <person name="Rojas-Flechas A."/>
            <person name="Nash J."/>
            <person name="Hameed K."/>
            <person name="Schadt C."/>
            <person name="Martin F."/>
            <person name="Crous P.W."/>
            <person name="Miettinen O."/>
            <person name="Magnuson J.K."/>
            <person name="Labbe J."/>
            <person name="Jacobson D."/>
            <person name="Doktycz M.J."/>
            <person name="Veneault-Fourrey C."/>
            <person name="Kuo A."/>
            <person name="Mondo S."/>
            <person name="Calhoun S."/>
            <person name="Riley R."/>
            <person name="Ohm R."/>
            <person name="LaButti K."/>
            <person name="Andreopoulos B."/>
            <person name="Pangilinan J."/>
            <person name="Nolan M."/>
            <person name="Tritt A."/>
            <person name="Clum A."/>
            <person name="Lipzen A."/>
            <person name="Daum C."/>
            <person name="Barry K."/>
            <person name="Grigoriev I.V."/>
            <person name="Vilgalys R."/>
        </authorList>
    </citation>
    <scope>NUCLEOTIDE SEQUENCE</scope>
    <source>
        <strain evidence="4">PMI_201</strain>
    </source>
</reference>
<evidence type="ECO:0000313" key="4">
    <source>
        <dbReference type="EMBL" id="KAH8694036.1"/>
    </source>
</evidence>
<dbReference type="RefSeq" id="XP_046069706.1">
    <property type="nucleotide sequence ID" value="XM_046211627.1"/>
</dbReference>
<comment type="caution">
    <text evidence="4">The sequence shown here is derived from an EMBL/GenBank/DDBJ whole genome shotgun (WGS) entry which is preliminary data.</text>
</comment>
<dbReference type="GO" id="GO:0005777">
    <property type="term" value="C:peroxisome"/>
    <property type="evidence" value="ECO:0007669"/>
    <property type="project" value="UniProtKB-SubCell"/>
</dbReference>
<keyword evidence="5" id="KW-1185">Reference proteome</keyword>